<dbReference type="PROSITE" id="PS50165">
    <property type="entry name" value="UVRC"/>
    <property type="match status" value="1"/>
</dbReference>
<organism evidence="8 9">
    <name type="scientific">Psittacicella hinzii</name>
    <dbReference type="NCBI Taxonomy" id="2028575"/>
    <lineage>
        <taxon>Bacteria</taxon>
        <taxon>Pseudomonadati</taxon>
        <taxon>Pseudomonadota</taxon>
        <taxon>Gammaproteobacteria</taxon>
        <taxon>Pasteurellales</taxon>
        <taxon>Psittacicellaceae</taxon>
        <taxon>Psittacicella</taxon>
    </lineage>
</organism>
<dbReference type="InterPro" id="IPR050066">
    <property type="entry name" value="UvrABC_protein_C"/>
</dbReference>
<keyword evidence="9" id="KW-1185">Reference proteome</keyword>
<feature type="compositionally biased region" description="Polar residues" evidence="6">
    <location>
        <begin position="109"/>
        <end position="128"/>
    </location>
</feature>
<keyword evidence="1" id="KW-0227">DNA damage</keyword>
<protein>
    <recommendedName>
        <fullName evidence="7">UvrC family homology region profile domain-containing protein</fullName>
    </recommendedName>
</protein>
<evidence type="ECO:0000256" key="4">
    <source>
        <dbReference type="ARBA" id="ARBA00023204"/>
    </source>
</evidence>
<proteinExistence type="predicted"/>
<dbReference type="PANTHER" id="PTHR30562:SF10">
    <property type="entry name" value="EXCINUCLEASE CHO"/>
    <property type="match status" value="1"/>
</dbReference>
<evidence type="ECO:0000256" key="3">
    <source>
        <dbReference type="ARBA" id="ARBA00022881"/>
    </source>
</evidence>
<dbReference type="GO" id="GO:0009381">
    <property type="term" value="F:excinuclease ABC activity"/>
    <property type="evidence" value="ECO:0007669"/>
    <property type="project" value="InterPro"/>
</dbReference>
<dbReference type="EMBL" id="NRJG01000068">
    <property type="protein sequence ID" value="RIY38449.1"/>
    <property type="molecule type" value="Genomic_DNA"/>
</dbReference>
<keyword evidence="2" id="KW-0228">DNA excision</keyword>
<dbReference type="GO" id="GO:0009432">
    <property type="term" value="P:SOS response"/>
    <property type="evidence" value="ECO:0007669"/>
    <property type="project" value="UniProtKB-KW"/>
</dbReference>
<sequence length="932" mass="103658">MKLEEKRAIAATKQYLAQYIAADIDLFNLLLPQLFFPGQDDKLLAQVLLASIQDKEIDQEKLEQVLRDLEGFAQVSLYQQEAKLKARQAQEAQTKGKLEALLTRANDSTVELSPNLETSATPSSNSKGGTDALEQQPLATATSKAENHQASAYAKASVEAATIASKDTSIDASIYNSQHSTIDGEEEFFDPSLEYQAGAGDFNIFDEEDIVDYNSLNADDYDEFEQSDEQDEFGDLNPTTQDKFAGVAREFKDKFKGEFRSELGGELRGEFKGDINNKLTGELTEEFTGDIDAAFADFADLDAEIALTRGQKNIQQVESFYHGLSKTMQSNLKKAASQIFAQALPGQEYYGDFTLEKSYPAVYWNDAIPAALREMDPELFASPIFAHAQEPWLVKYSEQAELDLDSLDAGQSLQNLYPHLSYLEQNYLQYNYTLALANKPTALAGMRAEPLEVLPTRDNTANAANKKNANSADANSADANTANANTANANTANANTTKVVNTVATTSDSLEDISSSLLDYTKFNYVPNKLVESKAWYHLSDLLLNNAVLNKMHCFDISHDRGMFTKGSAVAANDQGLVVSDYRHFNIEGITGGDDYAAMEQAVYKRYHSEVDISLMPMVVLIDGGQNQINVANKSLLPILNRLRAIETYTTLVTQGQNLFSHLAKKNYQLFSGLAANQIVLLAQGFVYQNLVQCVSKFANSGTALPSIDLLMRLYLNQKAQANPDYALSLNYFVYQQAQQQVTQTYSYEQGLFSCFSDLAFDNKTHYGREFSFLAQLPANITVKEFKDLILNAYTCFEYLYQIKTIGVTKQENRKLYAEKFIDGVTGEEIHIPLQSRELYYILQLRDAAHNYANRKRVAKREQEFVTGKDILDNMPGIGKASIDKLYAAFKDTATIKNELTTVANPQALLKEIGLTPKAIQALLANLEQIPD</sequence>
<evidence type="ECO:0000259" key="7">
    <source>
        <dbReference type="PROSITE" id="PS50165"/>
    </source>
</evidence>
<feature type="region of interest" description="Disordered" evidence="6">
    <location>
        <begin position="109"/>
        <end position="131"/>
    </location>
</feature>
<dbReference type="OrthoDB" id="9804933at2"/>
<accession>A0A3A1YMI1</accession>
<dbReference type="Proteomes" id="UP000265916">
    <property type="component" value="Unassembled WGS sequence"/>
</dbReference>
<evidence type="ECO:0000256" key="2">
    <source>
        <dbReference type="ARBA" id="ARBA00022769"/>
    </source>
</evidence>
<feature type="domain" description="UvrC family homology region profile" evidence="7">
    <location>
        <begin position="531"/>
        <end position="636"/>
    </location>
</feature>
<evidence type="ECO:0000313" key="8">
    <source>
        <dbReference type="EMBL" id="RIY38449.1"/>
    </source>
</evidence>
<name>A0A3A1YMI1_9GAMM</name>
<dbReference type="GO" id="GO:0006281">
    <property type="term" value="P:DNA repair"/>
    <property type="evidence" value="ECO:0007669"/>
    <property type="project" value="UniProtKB-KW"/>
</dbReference>
<dbReference type="InterPro" id="IPR038476">
    <property type="entry name" value="UvrC_RNase_H_dom_sf"/>
</dbReference>
<keyword evidence="4" id="KW-0234">DNA repair</keyword>
<dbReference type="RefSeq" id="WP_119531333.1">
    <property type="nucleotide sequence ID" value="NZ_JBHSSP010000021.1"/>
</dbReference>
<evidence type="ECO:0000256" key="1">
    <source>
        <dbReference type="ARBA" id="ARBA00022763"/>
    </source>
</evidence>
<keyword evidence="3" id="KW-0267">Excision nuclease</keyword>
<comment type="caution">
    <text evidence="8">The sequence shown here is derived from an EMBL/GenBank/DDBJ whole genome shotgun (WGS) entry which is preliminary data.</text>
</comment>
<evidence type="ECO:0000313" key="9">
    <source>
        <dbReference type="Proteomes" id="UP000265916"/>
    </source>
</evidence>
<dbReference type="Gene3D" id="3.30.420.340">
    <property type="entry name" value="UvrC, RNAse H endonuclease domain"/>
    <property type="match status" value="1"/>
</dbReference>
<dbReference type="Pfam" id="PF08459">
    <property type="entry name" value="UvrC_RNaseH_dom"/>
    <property type="match status" value="1"/>
</dbReference>
<reference evidence="8 9" key="1">
    <citation type="submission" date="2017-08" db="EMBL/GenBank/DDBJ databases">
        <title>Reclassification of Bisgaard taxon 37 and 44.</title>
        <authorList>
            <person name="Christensen H."/>
        </authorList>
    </citation>
    <scope>NUCLEOTIDE SEQUENCE [LARGE SCALE GENOMIC DNA]</scope>
    <source>
        <strain evidence="8 9">111</strain>
    </source>
</reference>
<dbReference type="GO" id="GO:0009380">
    <property type="term" value="C:excinuclease repair complex"/>
    <property type="evidence" value="ECO:0007669"/>
    <property type="project" value="TreeGrafter"/>
</dbReference>
<evidence type="ECO:0000256" key="6">
    <source>
        <dbReference type="SAM" id="MobiDB-lite"/>
    </source>
</evidence>
<dbReference type="AlphaFoldDB" id="A0A3A1YMI1"/>
<keyword evidence="5" id="KW-0742">SOS response</keyword>
<evidence type="ECO:0000256" key="5">
    <source>
        <dbReference type="ARBA" id="ARBA00023236"/>
    </source>
</evidence>
<dbReference type="PANTHER" id="PTHR30562">
    <property type="entry name" value="UVRC/OXIDOREDUCTASE"/>
    <property type="match status" value="1"/>
</dbReference>
<dbReference type="InterPro" id="IPR001162">
    <property type="entry name" value="UvrC_RNase_H_dom"/>
</dbReference>
<gene>
    <name evidence="8" type="ORF">CKF58_04310</name>
</gene>